<dbReference type="SUPFAM" id="SSF53807">
    <property type="entry name" value="Helical backbone' metal receptor"/>
    <property type="match status" value="1"/>
</dbReference>
<gene>
    <name evidence="3" type="ORF">Q3M24_06050</name>
</gene>
<evidence type="ECO:0000313" key="3">
    <source>
        <dbReference type="EMBL" id="XCN74308.1"/>
    </source>
</evidence>
<name>A0AAU8LYQ9_9BACT</name>
<dbReference type="KEGG" id="eaj:Q3M24_06050"/>
<dbReference type="Pfam" id="PF01497">
    <property type="entry name" value="Peripla_BP_2"/>
    <property type="match status" value="1"/>
</dbReference>
<evidence type="ECO:0000259" key="2">
    <source>
        <dbReference type="PROSITE" id="PS50983"/>
    </source>
</evidence>
<reference evidence="3" key="1">
    <citation type="journal article" date="2024" name="Syst. Appl. Microbiol.">
        <title>First single-strain enrichments of Electrothrix cable bacteria, description of E. aestuarii sp. nov. and E. rattekaaiensis sp. nov., and proposal of a cable bacteria taxonomy following the rules of the SeqCode.</title>
        <authorList>
            <person name="Plum-Jensen L.E."/>
            <person name="Schramm A."/>
            <person name="Marshall I.P.G."/>
        </authorList>
    </citation>
    <scope>NUCLEOTIDE SEQUENCE</scope>
    <source>
        <strain evidence="3">Rat1</strain>
    </source>
</reference>
<dbReference type="InterPro" id="IPR002491">
    <property type="entry name" value="ABC_transptr_periplasmic_BD"/>
</dbReference>
<organism evidence="3">
    <name type="scientific">Candidatus Electrothrix aestuarii</name>
    <dbReference type="NCBI Taxonomy" id="3062594"/>
    <lineage>
        <taxon>Bacteria</taxon>
        <taxon>Pseudomonadati</taxon>
        <taxon>Thermodesulfobacteriota</taxon>
        <taxon>Desulfobulbia</taxon>
        <taxon>Desulfobulbales</taxon>
        <taxon>Desulfobulbaceae</taxon>
        <taxon>Candidatus Electrothrix</taxon>
    </lineage>
</organism>
<dbReference type="EMBL" id="CP159373">
    <property type="protein sequence ID" value="XCN74308.1"/>
    <property type="molecule type" value="Genomic_DNA"/>
</dbReference>
<dbReference type="InterPro" id="IPR050902">
    <property type="entry name" value="ABC_Transporter_SBP"/>
</dbReference>
<reference evidence="3" key="2">
    <citation type="submission" date="2024-06" db="EMBL/GenBank/DDBJ databases">
        <authorList>
            <person name="Plum-Jensen L.E."/>
            <person name="Schramm A."/>
            <person name="Marshall I.P.G."/>
        </authorList>
    </citation>
    <scope>NUCLEOTIDE SEQUENCE</scope>
    <source>
        <strain evidence="3">Rat1</strain>
    </source>
</reference>
<dbReference type="Gene3D" id="3.40.50.1980">
    <property type="entry name" value="Nitrogenase molybdenum iron protein domain"/>
    <property type="match status" value="2"/>
</dbReference>
<dbReference type="PROSITE" id="PS50983">
    <property type="entry name" value="FE_B12_PBP"/>
    <property type="match status" value="1"/>
</dbReference>
<dbReference type="AlphaFoldDB" id="A0AAU8LYQ9"/>
<proteinExistence type="predicted"/>
<dbReference type="PANTHER" id="PTHR30535:SF34">
    <property type="entry name" value="MOLYBDATE-BINDING PROTEIN MOLA"/>
    <property type="match status" value="1"/>
</dbReference>
<keyword evidence="3" id="KW-0675">Receptor</keyword>
<dbReference type="NCBIfam" id="NF038402">
    <property type="entry name" value="TroA_like"/>
    <property type="match status" value="1"/>
</dbReference>
<sequence>MYRYRFFFLFITLLSYFLPLTGQARENSFPQRIISLGPINTENVYLLGAEDRLVANTNYCVRPKAAKDKEKIGSVMQVSIEKILSLRPDLILATGLTSPVQLKKLRDLGLRVEQFRQSSSFVEICEQFRRIGALLGLEEQAEKVIREAEKKVAKVVAAVAPLPRPKVFLQIGSRPLFGAAQNSFTQDFITLSGGINVIGEQKKGTVSYEKVLMKNPDVIIIAMMGSETGIAQEEKEKWEGFPMLSAVQKKQVSVVDPDLACSPSPATFAETLSLMAKLIHPELRSP</sequence>
<evidence type="ECO:0000256" key="1">
    <source>
        <dbReference type="ARBA" id="ARBA00022729"/>
    </source>
</evidence>
<dbReference type="PANTHER" id="PTHR30535">
    <property type="entry name" value="VITAMIN B12-BINDING PROTEIN"/>
    <property type="match status" value="1"/>
</dbReference>
<protein>
    <submittedName>
        <fullName evidence="3">Helical backbone metal receptor</fullName>
    </submittedName>
</protein>
<feature type="domain" description="Fe/B12 periplasmic-binding" evidence="2">
    <location>
        <begin position="32"/>
        <end position="283"/>
    </location>
</feature>
<accession>A0AAU8LYQ9</accession>
<dbReference type="InterPro" id="IPR054828">
    <property type="entry name" value="Vit_B12_bind_prot"/>
</dbReference>
<keyword evidence="1" id="KW-0732">Signal</keyword>
<dbReference type="GO" id="GO:0071281">
    <property type="term" value="P:cellular response to iron ion"/>
    <property type="evidence" value="ECO:0007669"/>
    <property type="project" value="TreeGrafter"/>
</dbReference>